<name>A0AAD4LAH7_9AGAM</name>
<comment type="caution">
    <text evidence="4">The sequence shown here is derived from an EMBL/GenBank/DDBJ whole genome shotgun (WGS) entry which is preliminary data.</text>
</comment>
<sequence>MSAEPQSRGVLDGHSNGLIAQYDAHLRVLGDRYLSFFRERKKIEETYIDSLRKLYHKAKAVDASFDSIEPNTTRVAWNEVKDNIERETRTRQVFMNTLIVDVINPLSTLKDAQDRTRKRVKDDLKESAAAYADYAENTLPKLKRAYFRKCQEYEDFSLASTQSQGASQVPSLLELPRTLDRKPSGTFSRHRTLSTTLSFSDLAQHGRKQLNQLMTRLDKDGSIRGGNVDLAARSARAKQEAEVADDEYRRATHWLWSLRSRRIKVLEDGYNNLERIAFETTETVKRVLVKYTDTVVTICTMHNDLATHARSAVEKISAETDTSVLAASLHSSLALSIPPRTLYHNYDVGECPDLVFGLSLADYVTARESRHNVPNILRLCIEEVDKRGLEAEGIYTLSRQHASVQELQRKVERDERAFSFNSDADDIHTVASLLKLYLKVLPDPLFSFRLQDRIQHSRDLASHIASGFVLLRSRIRGLPAVHRASLGALLWHLSRVASCSNKNRMDSKNLAFVFTPLVFGNDEILHGGFGQSMQDSVMETLIDNAHVLLDECPPFTSPSPSPIYPRERTPVMDGGSSATSTISFSQFEDFTPQPNPQSSNHTRSPGSTPPMSPSGSSVYEDLSGEHTPTQAPAPLLPQLPDFPELQIFTESADPELPVRVRVFPDDATGKYVADRTPDLRPQPAGSMCIPDWSNLSIPRPRSAIDSLRRRSPAQATVRPLTPDISSLRTSTETPERLSQEQDVTRLGTQSANGSVRSRYPSEVSLVPSLPRFAPQQAQRQQQRRPPPLSIPGTESTRTTITDNRRSSATSLASRSIAFPGSFNDS</sequence>
<protein>
    <recommendedName>
        <fullName evidence="3">Rho-GAP domain-containing protein</fullName>
    </recommendedName>
</protein>
<organism evidence="4 5">
    <name type="scientific">Lactarius akahatsu</name>
    <dbReference type="NCBI Taxonomy" id="416441"/>
    <lineage>
        <taxon>Eukaryota</taxon>
        <taxon>Fungi</taxon>
        <taxon>Dikarya</taxon>
        <taxon>Basidiomycota</taxon>
        <taxon>Agaricomycotina</taxon>
        <taxon>Agaricomycetes</taxon>
        <taxon>Russulales</taxon>
        <taxon>Russulaceae</taxon>
        <taxon>Lactarius</taxon>
    </lineage>
</organism>
<feature type="region of interest" description="Disordered" evidence="2">
    <location>
        <begin position="556"/>
        <end position="639"/>
    </location>
</feature>
<dbReference type="Pfam" id="PF00620">
    <property type="entry name" value="RhoGAP"/>
    <property type="match status" value="1"/>
</dbReference>
<dbReference type="SMART" id="SM00324">
    <property type="entry name" value="RhoGAP"/>
    <property type="match status" value="1"/>
</dbReference>
<dbReference type="InterPro" id="IPR000198">
    <property type="entry name" value="RhoGAP_dom"/>
</dbReference>
<feature type="region of interest" description="Disordered" evidence="2">
    <location>
        <begin position="673"/>
        <end position="693"/>
    </location>
</feature>
<feature type="compositionally biased region" description="Polar residues" evidence="2">
    <location>
        <begin position="576"/>
        <end position="588"/>
    </location>
</feature>
<dbReference type="AlphaFoldDB" id="A0AAD4LAH7"/>
<dbReference type="Proteomes" id="UP001201163">
    <property type="component" value="Unassembled WGS sequence"/>
</dbReference>
<feature type="compositionally biased region" description="Basic and acidic residues" evidence="2">
    <location>
        <begin position="733"/>
        <end position="743"/>
    </location>
</feature>
<reference evidence="4" key="1">
    <citation type="submission" date="2022-01" db="EMBL/GenBank/DDBJ databases">
        <title>Comparative genomics reveals a dynamic genome evolution in the ectomycorrhizal milk-cap (Lactarius) mushrooms.</title>
        <authorList>
            <consortium name="DOE Joint Genome Institute"/>
            <person name="Lebreton A."/>
            <person name="Tang N."/>
            <person name="Kuo A."/>
            <person name="LaButti K."/>
            <person name="Drula E."/>
            <person name="Barry K."/>
            <person name="Clum A."/>
            <person name="Lipzen A."/>
            <person name="Mousain D."/>
            <person name="Ng V."/>
            <person name="Wang R."/>
            <person name="Wang X."/>
            <person name="Dai Y."/>
            <person name="Henrissat B."/>
            <person name="Grigoriev I.V."/>
            <person name="Guerin-Laguette A."/>
            <person name="Yu F."/>
            <person name="Martin F.M."/>
        </authorList>
    </citation>
    <scope>NUCLEOTIDE SEQUENCE</scope>
    <source>
        <strain evidence="4">QP</strain>
    </source>
</reference>
<dbReference type="SUPFAM" id="SSF103657">
    <property type="entry name" value="BAR/IMD domain-like"/>
    <property type="match status" value="1"/>
</dbReference>
<feature type="region of interest" description="Disordered" evidence="2">
    <location>
        <begin position="705"/>
        <end position="812"/>
    </location>
</feature>
<proteinExistence type="predicted"/>
<gene>
    <name evidence="4" type="ORF">EDB92DRAFT_1886303</name>
</gene>
<feature type="compositionally biased region" description="Low complexity" evidence="2">
    <location>
        <begin position="627"/>
        <end position="639"/>
    </location>
</feature>
<dbReference type="GO" id="GO:0007165">
    <property type="term" value="P:signal transduction"/>
    <property type="evidence" value="ECO:0007669"/>
    <property type="project" value="InterPro"/>
</dbReference>
<evidence type="ECO:0000256" key="1">
    <source>
        <dbReference type="ARBA" id="ARBA00022468"/>
    </source>
</evidence>
<dbReference type="Gene3D" id="1.10.555.10">
    <property type="entry name" value="Rho GTPase activation protein"/>
    <property type="match status" value="1"/>
</dbReference>
<dbReference type="Gene3D" id="1.20.1270.60">
    <property type="entry name" value="Arfaptin homology (AH) domain/BAR domain"/>
    <property type="match status" value="1"/>
</dbReference>
<evidence type="ECO:0000259" key="3">
    <source>
        <dbReference type="PROSITE" id="PS50238"/>
    </source>
</evidence>
<dbReference type="SUPFAM" id="SSF48350">
    <property type="entry name" value="GTPase activation domain, GAP"/>
    <property type="match status" value="1"/>
</dbReference>
<dbReference type="Pfam" id="PF00611">
    <property type="entry name" value="FCH"/>
    <property type="match status" value="1"/>
</dbReference>
<dbReference type="InterPro" id="IPR001060">
    <property type="entry name" value="FCH_dom"/>
</dbReference>
<keyword evidence="5" id="KW-1185">Reference proteome</keyword>
<feature type="compositionally biased region" description="Polar residues" evidence="2">
    <location>
        <begin position="723"/>
        <end position="732"/>
    </location>
</feature>
<feature type="compositionally biased region" description="Low complexity" evidence="2">
    <location>
        <begin position="770"/>
        <end position="780"/>
    </location>
</feature>
<dbReference type="PANTHER" id="PTHR23176:SF134">
    <property type="entry name" value="RHO-TYPE GTPASE-ACTIVATING PROTEIN"/>
    <property type="match status" value="1"/>
</dbReference>
<evidence type="ECO:0000313" key="5">
    <source>
        <dbReference type="Proteomes" id="UP001201163"/>
    </source>
</evidence>
<feature type="compositionally biased region" description="Polar residues" evidence="2">
    <location>
        <begin position="746"/>
        <end position="755"/>
    </location>
</feature>
<dbReference type="EMBL" id="JAKELL010000074">
    <property type="protein sequence ID" value="KAH8984625.1"/>
    <property type="molecule type" value="Genomic_DNA"/>
</dbReference>
<dbReference type="InterPro" id="IPR008936">
    <property type="entry name" value="Rho_GTPase_activation_prot"/>
</dbReference>
<evidence type="ECO:0000313" key="4">
    <source>
        <dbReference type="EMBL" id="KAH8984625.1"/>
    </source>
</evidence>
<feature type="domain" description="Rho-GAP" evidence="3">
    <location>
        <begin position="358"/>
        <end position="549"/>
    </location>
</feature>
<dbReference type="InterPro" id="IPR050729">
    <property type="entry name" value="Rho-GAP"/>
</dbReference>
<dbReference type="PANTHER" id="PTHR23176">
    <property type="entry name" value="RHO/RAC/CDC GTPASE-ACTIVATING PROTEIN"/>
    <property type="match status" value="1"/>
</dbReference>
<dbReference type="InterPro" id="IPR027267">
    <property type="entry name" value="AH/BAR_dom_sf"/>
</dbReference>
<dbReference type="GO" id="GO:0005737">
    <property type="term" value="C:cytoplasm"/>
    <property type="evidence" value="ECO:0007669"/>
    <property type="project" value="TreeGrafter"/>
</dbReference>
<dbReference type="PROSITE" id="PS50238">
    <property type="entry name" value="RHOGAP"/>
    <property type="match status" value="1"/>
</dbReference>
<evidence type="ECO:0000256" key="2">
    <source>
        <dbReference type="SAM" id="MobiDB-lite"/>
    </source>
</evidence>
<feature type="compositionally biased region" description="Polar residues" evidence="2">
    <location>
        <begin position="792"/>
        <end position="801"/>
    </location>
</feature>
<dbReference type="GO" id="GO:0005096">
    <property type="term" value="F:GTPase activator activity"/>
    <property type="evidence" value="ECO:0007669"/>
    <property type="project" value="UniProtKB-KW"/>
</dbReference>
<accession>A0AAD4LAH7</accession>
<keyword evidence="1" id="KW-0343">GTPase activation</keyword>